<dbReference type="InterPro" id="IPR003673">
    <property type="entry name" value="CoA-Trfase_fam_III"/>
</dbReference>
<name>A0A512DJZ8_9PROT</name>
<dbReference type="SUPFAM" id="SSF89796">
    <property type="entry name" value="CoA-transferase family III (CaiB/BaiF)"/>
    <property type="match status" value="1"/>
</dbReference>
<gene>
    <name evidence="2" type="ORF">SAE02_09460</name>
</gene>
<dbReference type="Gene3D" id="3.30.1540.10">
    <property type="entry name" value="formyl-coa transferase, domain 3"/>
    <property type="match status" value="1"/>
</dbReference>
<evidence type="ECO:0000313" key="3">
    <source>
        <dbReference type="Proteomes" id="UP000321523"/>
    </source>
</evidence>
<keyword evidence="1 2" id="KW-0808">Transferase</keyword>
<keyword evidence="3" id="KW-1185">Reference proteome</keyword>
<organism evidence="2 3">
    <name type="scientific">Skermanella aerolata</name>
    <dbReference type="NCBI Taxonomy" id="393310"/>
    <lineage>
        <taxon>Bacteria</taxon>
        <taxon>Pseudomonadati</taxon>
        <taxon>Pseudomonadota</taxon>
        <taxon>Alphaproteobacteria</taxon>
        <taxon>Rhodospirillales</taxon>
        <taxon>Azospirillaceae</taxon>
        <taxon>Skermanella</taxon>
    </lineage>
</organism>
<proteinExistence type="predicted"/>
<dbReference type="Pfam" id="PF02515">
    <property type="entry name" value="CoA_transf_3"/>
    <property type="match status" value="1"/>
</dbReference>
<comment type="caution">
    <text evidence="2">The sequence shown here is derived from an EMBL/GenBank/DDBJ whole genome shotgun (WGS) entry which is preliminary data.</text>
</comment>
<dbReference type="PANTHER" id="PTHR48207">
    <property type="entry name" value="SUCCINATE--HYDROXYMETHYLGLUTARATE COA-TRANSFERASE"/>
    <property type="match status" value="1"/>
</dbReference>
<dbReference type="Proteomes" id="UP000321523">
    <property type="component" value="Unassembled WGS sequence"/>
</dbReference>
<reference evidence="2 3" key="1">
    <citation type="submission" date="2019-07" db="EMBL/GenBank/DDBJ databases">
        <title>Whole genome shotgun sequence of Skermanella aerolata NBRC 106429.</title>
        <authorList>
            <person name="Hosoyama A."/>
            <person name="Uohara A."/>
            <person name="Ohji S."/>
            <person name="Ichikawa N."/>
        </authorList>
    </citation>
    <scope>NUCLEOTIDE SEQUENCE [LARGE SCALE GENOMIC DNA]</scope>
    <source>
        <strain evidence="2 3">NBRC 106429</strain>
    </source>
</reference>
<dbReference type="PANTHER" id="PTHR48207:SF3">
    <property type="entry name" value="SUCCINATE--HYDROXYMETHYLGLUTARATE COA-TRANSFERASE"/>
    <property type="match status" value="1"/>
</dbReference>
<dbReference type="RefSeq" id="WP_044426167.1">
    <property type="nucleotide sequence ID" value="NZ_BJYZ01000003.1"/>
</dbReference>
<sequence>MSSLLEGVRVIDLTNVLAGPFCGFQLALLGAEVIKVEVPGAGDLARQFGMDPELSSKGMGTGFLAQNAGKKSITLNLKSPEGKEAFRRLVKTADVVLENFRPGVMDRLGCGYEALKEIKPDLVYCAVSGFGQDGPWRNKPAYDQIIQGLSGIMSVTGDDQSAPLRVGFPVCDTIGGLTAAFAVCAALFRRSVSGEGQFADVSLIESTLVTMGWAVANYLITGKKPKPSGNENITASPSGLFKTSHGEINISANTQDQFVTLCRLIGRPDLSADDRFSSRTARMANRATLKDEIEDALVEDTAEHWEERLNAEGVPSGRVMTVPDILKHPHIQERNFLRTLPRVPGIDRDITVSRSGFRLSGGDPTVDTPPPLLGQHNDEIFAELGFSQEEIEVLKGSAAR</sequence>
<accession>A0A512DJZ8</accession>
<dbReference type="InterPro" id="IPR044855">
    <property type="entry name" value="CoA-Trfase_III_dom3_sf"/>
</dbReference>
<protein>
    <submittedName>
        <fullName evidence="2">CoA transferase</fullName>
    </submittedName>
</protein>
<dbReference type="InterPro" id="IPR050483">
    <property type="entry name" value="CoA-transferase_III_domain"/>
</dbReference>
<dbReference type="GO" id="GO:0008410">
    <property type="term" value="F:CoA-transferase activity"/>
    <property type="evidence" value="ECO:0007669"/>
    <property type="project" value="TreeGrafter"/>
</dbReference>
<dbReference type="AlphaFoldDB" id="A0A512DJZ8"/>
<dbReference type="EMBL" id="BJYZ01000003">
    <property type="protein sequence ID" value="GEO36798.1"/>
    <property type="molecule type" value="Genomic_DNA"/>
</dbReference>
<dbReference type="InterPro" id="IPR023606">
    <property type="entry name" value="CoA-Trfase_III_dom_1_sf"/>
</dbReference>
<evidence type="ECO:0000256" key="1">
    <source>
        <dbReference type="ARBA" id="ARBA00022679"/>
    </source>
</evidence>
<evidence type="ECO:0000313" key="2">
    <source>
        <dbReference type="EMBL" id="GEO36798.1"/>
    </source>
</evidence>
<dbReference type="Gene3D" id="3.40.50.10540">
    <property type="entry name" value="Crotonobetainyl-coa:carnitine coa-transferase, domain 1"/>
    <property type="match status" value="1"/>
</dbReference>
<dbReference type="OrthoDB" id="9781472at2"/>